<dbReference type="Proteomes" id="UP000182753">
    <property type="component" value="Unassembled WGS sequence"/>
</dbReference>
<evidence type="ECO:0000256" key="10">
    <source>
        <dbReference type="RuleBase" id="RU004504"/>
    </source>
</evidence>
<dbReference type="InterPro" id="IPR016454">
    <property type="entry name" value="Cysteine_dSase"/>
</dbReference>
<evidence type="ECO:0000256" key="3">
    <source>
        <dbReference type="ARBA" id="ARBA00012239"/>
    </source>
</evidence>
<dbReference type="SUPFAM" id="SSF53383">
    <property type="entry name" value="PLP-dependent transferases"/>
    <property type="match status" value="1"/>
</dbReference>
<dbReference type="InterPro" id="IPR015422">
    <property type="entry name" value="PyrdxlP-dep_Trfase_small"/>
</dbReference>
<feature type="domain" description="Aminotransferase class V" evidence="11">
    <location>
        <begin position="199"/>
        <end position="407"/>
    </location>
</feature>
<dbReference type="GO" id="GO:0051536">
    <property type="term" value="F:iron-sulfur cluster binding"/>
    <property type="evidence" value="ECO:0007669"/>
    <property type="project" value="UniProtKB-KW"/>
</dbReference>
<proteinExistence type="inferred from homology"/>
<keyword evidence="8" id="KW-0411">Iron-sulfur</keyword>
<dbReference type="EMBL" id="MNUJ01000013">
    <property type="protein sequence ID" value="OIN90070.1"/>
    <property type="molecule type" value="Genomic_DNA"/>
</dbReference>
<keyword evidence="7" id="KW-0408">Iron</keyword>
<evidence type="ECO:0000256" key="8">
    <source>
        <dbReference type="ARBA" id="ARBA00023014"/>
    </source>
</evidence>
<dbReference type="InterPro" id="IPR015424">
    <property type="entry name" value="PyrdxlP-dep_Trfase"/>
</dbReference>
<name>A0A1J4RVW2_9BACT</name>
<dbReference type="PANTHER" id="PTHR11601:SF34">
    <property type="entry name" value="CYSTEINE DESULFURASE"/>
    <property type="match status" value="1"/>
</dbReference>
<dbReference type="Gene3D" id="3.90.1150.10">
    <property type="entry name" value="Aspartate Aminotransferase, domain 1"/>
    <property type="match status" value="1"/>
</dbReference>
<dbReference type="Gene3D" id="1.10.260.50">
    <property type="match status" value="1"/>
</dbReference>
<evidence type="ECO:0000256" key="2">
    <source>
        <dbReference type="ARBA" id="ARBA00006490"/>
    </source>
</evidence>
<dbReference type="GO" id="GO:0046872">
    <property type="term" value="F:metal ion binding"/>
    <property type="evidence" value="ECO:0007669"/>
    <property type="project" value="UniProtKB-KW"/>
</dbReference>
<dbReference type="InterPro" id="IPR015421">
    <property type="entry name" value="PyrdxlP-dep_Trfase_major"/>
</dbReference>
<reference evidence="12 13" key="1">
    <citation type="journal article" date="2016" name="Environ. Microbiol.">
        <title>Genomic resolution of a cold subsurface aquifer community provides metabolic insights for novel microbes adapted to high CO concentrations.</title>
        <authorList>
            <person name="Probst A.J."/>
            <person name="Castelle C.J."/>
            <person name="Singh A."/>
            <person name="Brown C.T."/>
            <person name="Anantharaman K."/>
            <person name="Sharon I."/>
            <person name="Hug L.A."/>
            <person name="Burstein D."/>
            <person name="Emerson J.B."/>
            <person name="Thomas B.C."/>
            <person name="Banfield J.F."/>
        </authorList>
    </citation>
    <scope>NUCLEOTIDE SEQUENCE [LARGE SCALE GENOMIC DNA]</scope>
    <source>
        <strain evidence="12">CG1_02_42_45</strain>
    </source>
</reference>
<dbReference type="Gene3D" id="3.40.640.10">
    <property type="entry name" value="Type I PLP-dependent aspartate aminotransferase-like (Major domain)"/>
    <property type="match status" value="1"/>
</dbReference>
<protein>
    <recommendedName>
        <fullName evidence="3">cysteine desulfurase</fullName>
        <ecNumber evidence="3">2.8.1.7</ecNumber>
    </recommendedName>
</protein>
<evidence type="ECO:0000256" key="5">
    <source>
        <dbReference type="ARBA" id="ARBA00022723"/>
    </source>
</evidence>
<keyword evidence="6" id="KW-0663">Pyridoxal phosphate</keyword>
<accession>A0A1J4RVW2</accession>
<evidence type="ECO:0000313" key="12">
    <source>
        <dbReference type="EMBL" id="OIN90070.1"/>
    </source>
</evidence>
<evidence type="ECO:0000313" key="13">
    <source>
        <dbReference type="Proteomes" id="UP000182753"/>
    </source>
</evidence>
<dbReference type="InterPro" id="IPR020578">
    <property type="entry name" value="Aminotrans_V_PyrdxlP_BS"/>
</dbReference>
<dbReference type="PROSITE" id="PS00595">
    <property type="entry name" value="AA_TRANSFER_CLASS_5"/>
    <property type="match status" value="1"/>
</dbReference>
<keyword evidence="4" id="KW-0808">Transferase</keyword>
<feature type="domain" description="Aminotransferase class V" evidence="11">
    <location>
        <begin position="4"/>
        <end position="171"/>
    </location>
</feature>
<dbReference type="Pfam" id="PF00266">
    <property type="entry name" value="Aminotran_5"/>
    <property type="match status" value="2"/>
</dbReference>
<organism evidence="12 13">
    <name type="scientific">Candidatus Berkelbacteria bacterium CG1_02_42_45</name>
    <dbReference type="NCBI Taxonomy" id="1805036"/>
    <lineage>
        <taxon>Bacteria</taxon>
        <taxon>Candidatus Berkelbacteria</taxon>
    </lineage>
</organism>
<evidence type="ECO:0000256" key="9">
    <source>
        <dbReference type="ARBA" id="ARBA00050776"/>
    </source>
</evidence>
<comment type="similarity">
    <text evidence="2">Belongs to the class-V pyridoxal-phosphate-dependent aminotransferase family. NifS/IscS subfamily.</text>
</comment>
<dbReference type="InterPro" id="IPR000192">
    <property type="entry name" value="Aminotrans_V_dom"/>
</dbReference>
<evidence type="ECO:0000256" key="7">
    <source>
        <dbReference type="ARBA" id="ARBA00023004"/>
    </source>
</evidence>
<comment type="caution">
    <text evidence="12">The sequence shown here is derived from an EMBL/GenBank/DDBJ whole genome shotgun (WGS) entry which is preliminary data.</text>
</comment>
<dbReference type="PIRSF" id="PIRSF005572">
    <property type="entry name" value="NifS"/>
    <property type="match status" value="1"/>
</dbReference>
<evidence type="ECO:0000256" key="1">
    <source>
        <dbReference type="ARBA" id="ARBA00001933"/>
    </source>
</evidence>
<dbReference type="PANTHER" id="PTHR11601">
    <property type="entry name" value="CYSTEINE DESULFURYLASE FAMILY MEMBER"/>
    <property type="match status" value="1"/>
</dbReference>
<dbReference type="GO" id="GO:0031071">
    <property type="term" value="F:cysteine desulfurase activity"/>
    <property type="evidence" value="ECO:0007669"/>
    <property type="project" value="UniProtKB-EC"/>
</dbReference>
<sequence>MKKIYLDHAATTPVDPEVIKAMLPYFSSKFGNASSVYSFGQEARAAVDSARHKIARFLNCKSTEIVFTSGGSESDNLAIKGVIDASEIKKPHVITSAFEHHAVLDTIKELERDGRIQATYIKPNRDGVIKVADIERVIRKNTVLVSIMYVNNEIGTVQPIREIGKMIERANTRRIMNHELGIMNKTHNSELKLHNSEKNAGRIFFHTDAVQAAEYFDMNVDYLHVDLLTMTAHKIYGPKGIGLLYIRSGVPIKHQIVGGGQEYKKRAGTENVAGIVGMAKAIEIIQNPKSEYRNPKQKESNPKHEIRKLREKLINGLLKIPNSRLNGSREYRSPSNVNISFMNAEGESILLNLDMEGIAASTGSACTSGSLEPSHVLLSMGRTPEECHGSVRFTLGHETTEEEIDKVLEVLPLIIEKLRRMSPFK</sequence>
<evidence type="ECO:0000256" key="4">
    <source>
        <dbReference type="ARBA" id="ARBA00022679"/>
    </source>
</evidence>
<comment type="cofactor">
    <cofactor evidence="1 10">
        <name>pyridoxal 5'-phosphate</name>
        <dbReference type="ChEBI" id="CHEBI:597326"/>
    </cofactor>
</comment>
<evidence type="ECO:0000259" key="11">
    <source>
        <dbReference type="Pfam" id="PF00266"/>
    </source>
</evidence>
<keyword evidence="5" id="KW-0479">Metal-binding</keyword>
<evidence type="ECO:0000256" key="6">
    <source>
        <dbReference type="ARBA" id="ARBA00022898"/>
    </source>
</evidence>
<comment type="catalytic activity">
    <reaction evidence="9">
        <text>(sulfur carrier)-H + L-cysteine = (sulfur carrier)-SH + L-alanine</text>
        <dbReference type="Rhea" id="RHEA:43892"/>
        <dbReference type="Rhea" id="RHEA-COMP:14737"/>
        <dbReference type="Rhea" id="RHEA-COMP:14739"/>
        <dbReference type="ChEBI" id="CHEBI:29917"/>
        <dbReference type="ChEBI" id="CHEBI:35235"/>
        <dbReference type="ChEBI" id="CHEBI:57972"/>
        <dbReference type="ChEBI" id="CHEBI:64428"/>
        <dbReference type="EC" id="2.8.1.7"/>
    </reaction>
</comment>
<dbReference type="AlphaFoldDB" id="A0A1J4RVW2"/>
<gene>
    <name evidence="12" type="ORF">AUJ40_00695</name>
</gene>
<dbReference type="EC" id="2.8.1.7" evidence="3"/>